<evidence type="ECO:0000313" key="11">
    <source>
        <dbReference type="Proteomes" id="UP000253094"/>
    </source>
</evidence>
<dbReference type="FunFam" id="3.30.1490.20:FF:000014">
    <property type="entry name" value="Succinate--CoA ligase [ADP-forming] subunit beta"/>
    <property type="match status" value="1"/>
</dbReference>
<keyword evidence="11" id="KW-1185">Reference proteome</keyword>
<dbReference type="FunFam" id="3.40.50.261:FF:000007">
    <property type="entry name" value="Succinate--CoA ligase [ADP-forming] subunit beta"/>
    <property type="match status" value="1"/>
</dbReference>
<evidence type="ECO:0000313" key="10">
    <source>
        <dbReference type="EMBL" id="RCG24484.1"/>
    </source>
</evidence>
<dbReference type="GO" id="GO:0004775">
    <property type="term" value="F:succinate-CoA ligase (ADP-forming) activity"/>
    <property type="evidence" value="ECO:0007669"/>
    <property type="project" value="UniProtKB-UniRule"/>
</dbReference>
<evidence type="ECO:0000256" key="5">
    <source>
        <dbReference type="ARBA" id="ARBA00022741"/>
    </source>
</evidence>
<evidence type="ECO:0000256" key="4">
    <source>
        <dbReference type="ARBA" id="ARBA00022723"/>
    </source>
</evidence>
<keyword evidence="3 8" id="KW-0436">Ligase</keyword>
<dbReference type="InterPro" id="IPR016102">
    <property type="entry name" value="Succinyl-CoA_synth-like"/>
</dbReference>
<dbReference type="UniPathway" id="UPA00223">
    <property type="reaction ID" value="UER00999"/>
</dbReference>
<feature type="binding site" evidence="8">
    <location>
        <position position="45"/>
    </location>
    <ligand>
        <name>ATP</name>
        <dbReference type="ChEBI" id="CHEBI:30616"/>
    </ligand>
</feature>
<accession>A0A367F278</accession>
<sequence length="392" mass="41000">MDLFEHQAKELFAEYGIPVPRGVVAHTVEEARAAAEQLTGRVVVKAQVKTGGRGKAGGVKVADDAADAEQKATGILGMDIKGHTVHKVLVEEASAIAEEYYFSFLLDRANRTFLAICSASGGMDIEEVAHTAPEKVAQIPVSPLTGVDRARGREIAQAGGLPEAALDGAADIIEKLWAVFVDEDATLVEVNPMILTQDGQVKALDGKVTLDDNASFRQTEHEGYADKAAEDPLEARAKEKDLNYVKLDGSVGIIGNGAGLVMSTLDVVAYAGEQFGGQRPANFLDIGGGASAEVMANGLEIVLSDPSVKSVFVNVFGGITACDAVANGIVSAFKLLSERGEAVTHPLVVRLDGNNATLGRQILSDAGLPRVELVDTMDEAAKRAAELAAVGA</sequence>
<dbReference type="Proteomes" id="UP000253094">
    <property type="component" value="Unassembled WGS sequence"/>
</dbReference>
<dbReference type="OrthoDB" id="9802602at2"/>
<dbReference type="PANTHER" id="PTHR11815">
    <property type="entry name" value="SUCCINYL-COA SYNTHETASE BETA CHAIN"/>
    <property type="match status" value="1"/>
</dbReference>
<reference evidence="10 11" key="1">
    <citation type="submission" date="2018-06" db="EMBL/GenBank/DDBJ databases">
        <title>Sphaerisporangium craniellae sp. nov., isolated from a marine sponge in the South China Sea.</title>
        <authorList>
            <person name="Li L."/>
        </authorList>
    </citation>
    <scope>NUCLEOTIDE SEQUENCE [LARGE SCALE GENOMIC DNA]</scope>
    <source>
        <strain evidence="10 11">CCTCC AA 208026</strain>
    </source>
</reference>
<keyword evidence="7 8" id="KW-0460">Magnesium</keyword>
<dbReference type="GO" id="GO:0006099">
    <property type="term" value="P:tricarboxylic acid cycle"/>
    <property type="evidence" value="ECO:0007669"/>
    <property type="project" value="UniProtKB-UniRule"/>
</dbReference>
<comment type="subunit">
    <text evidence="8">Heterotetramer of two alpha and two beta subunits.</text>
</comment>
<feature type="binding site" evidence="8">
    <location>
        <position position="256"/>
    </location>
    <ligand>
        <name>substrate</name>
        <note>ligand shared with subunit alpha</note>
    </ligand>
</feature>
<gene>
    <name evidence="8" type="primary">sucC</name>
    <name evidence="10" type="ORF">DQ384_33115</name>
</gene>
<dbReference type="GO" id="GO:0005829">
    <property type="term" value="C:cytosol"/>
    <property type="evidence" value="ECO:0007669"/>
    <property type="project" value="TreeGrafter"/>
</dbReference>
<dbReference type="GO" id="GO:0042709">
    <property type="term" value="C:succinate-CoA ligase complex"/>
    <property type="evidence" value="ECO:0007669"/>
    <property type="project" value="TreeGrafter"/>
</dbReference>
<comment type="similarity">
    <text evidence="1 8">Belongs to the succinate/malate CoA ligase beta subunit family.</text>
</comment>
<dbReference type="Pfam" id="PF00549">
    <property type="entry name" value="Ligase_CoA"/>
    <property type="match status" value="1"/>
</dbReference>
<evidence type="ECO:0000256" key="6">
    <source>
        <dbReference type="ARBA" id="ARBA00022840"/>
    </source>
</evidence>
<dbReference type="InterPro" id="IPR017866">
    <property type="entry name" value="Succ-CoA_synthase_bsu_CS"/>
</dbReference>
<evidence type="ECO:0000256" key="7">
    <source>
        <dbReference type="ARBA" id="ARBA00022842"/>
    </source>
</evidence>
<dbReference type="SUPFAM" id="SSF52210">
    <property type="entry name" value="Succinyl-CoA synthetase domains"/>
    <property type="match status" value="1"/>
</dbReference>
<dbReference type="GO" id="GO:0000287">
    <property type="term" value="F:magnesium ion binding"/>
    <property type="evidence" value="ECO:0007669"/>
    <property type="project" value="UniProtKB-UniRule"/>
</dbReference>
<feature type="binding site" evidence="8">
    <location>
        <position position="94"/>
    </location>
    <ligand>
        <name>ATP</name>
        <dbReference type="ChEBI" id="CHEBI:30616"/>
    </ligand>
</feature>
<keyword evidence="2 8" id="KW-0816">Tricarboxylic acid cycle</keyword>
<evidence type="ECO:0000256" key="8">
    <source>
        <dbReference type="HAMAP-Rule" id="MF_00558"/>
    </source>
</evidence>
<evidence type="ECO:0000256" key="3">
    <source>
        <dbReference type="ARBA" id="ARBA00022598"/>
    </source>
</evidence>
<feature type="domain" description="ATP-grasp" evidence="9">
    <location>
        <begin position="9"/>
        <end position="219"/>
    </location>
</feature>
<evidence type="ECO:0000256" key="1">
    <source>
        <dbReference type="ARBA" id="ARBA00009182"/>
    </source>
</evidence>
<dbReference type="PIRSF" id="PIRSF001554">
    <property type="entry name" value="SucCS_beta"/>
    <property type="match status" value="1"/>
</dbReference>
<comment type="function">
    <text evidence="8">Succinyl-CoA synthetase functions in the citric acid cycle (TCA), coupling the hydrolysis of succinyl-CoA to the synthesis of either ATP or GTP and thus represents the only step of substrate-level phosphorylation in the TCA. The beta subunit provides nucleotide specificity of the enzyme and binds the substrate succinate, while the binding sites for coenzyme A and phosphate are found in the alpha subunit.</text>
</comment>
<dbReference type="FunFam" id="3.30.470.20:FF:000002">
    <property type="entry name" value="Succinate--CoA ligase [ADP-forming] subunit beta"/>
    <property type="match status" value="1"/>
</dbReference>
<keyword evidence="6 8" id="KW-0067">ATP-binding</keyword>
<dbReference type="Gene3D" id="3.30.470.20">
    <property type="entry name" value="ATP-grasp fold, B domain"/>
    <property type="match status" value="1"/>
</dbReference>
<feature type="binding site" evidence="8">
    <location>
        <position position="91"/>
    </location>
    <ligand>
        <name>ATP</name>
        <dbReference type="ChEBI" id="CHEBI:30616"/>
    </ligand>
</feature>
<name>A0A367F278_9ACTN</name>
<dbReference type="PANTHER" id="PTHR11815:SF10">
    <property type="entry name" value="SUCCINATE--COA LIGASE [GDP-FORMING] SUBUNIT BETA, MITOCHONDRIAL"/>
    <property type="match status" value="1"/>
</dbReference>
<dbReference type="InterPro" id="IPR013815">
    <property type="entry name" value="ATP_grasp_subdomain_1"/>
</dbReference>
<keyword evidence="5 8" id="KW-0547">Nucleotide-binding</keyword>
<dbReference type="EMBL" id="QOIL01000024">
    <property type="protein sequence ID" value="RCG24484.1"/>
    <property type="molecule type" value="Genomic_DNA"/>
</dbReference>
<comment type="cofactor">
    <cofactor evidence="8">
        <name>Mg(2+)</name>
        <dbReference type="ChEBI" id="CHEBI:18420"/>
    </cofactor>
    <text evidence="8">Binds 1 Mg(2+) ion per subunit.</text>
</comment>
<feature type="binding site" evidence="8">
    <location>
        <position position="205"/>
    </location>
    <ligand>
        <name>Mg(2+)</name>
        <dbReference type="ChEBI" id="CHEBI:18420"/>
    </ligand>
</feature>
<dbReference type="PROSITE" id="PS01217">
    <property type="entry name" value="SUCCINYL_COA_LIG_3"/>
    <property type="match status" value="1"/>
</dbReference>
<dbReference type="InterPro" id="IPR011761">
    <property type="entry name" value="ATP-grasp"/>
</dbReference>
<feature type="binding site" evidence="8">
    <location>
        <position position="191"/>
    </location>
    <ligand>
        <name>Mg(2+)</name>
        <dbReference type="ChEBI" id="CHEBI:18420"/>
    </ligand>
</feature>
<dbReference type="Gene3D" id="3.40.50.261">
    <property type="entry name" value="Succinyl-CoA synthetase domains"/>
    <property type="match status" value="1"/>
</dbReference>
<dbReference type="NCBIfam" id="TIGR01016">
    <property type="entry name" value="sucCoAbeta"/>
    <property type="match status" value="1"/>
</dbReference>
<feature type="binding site" evidence="8">
    <location>
        <begin position="52"/>
        <end position="54"/>
    </location>
    <ligand>
        <name>ATP</name>
        <dbReference type="ChEBI" id="CHEBI:30616"/>
    </ligand>
</feature>
<dbReference type="AlphaFoldDB" id="A0A367F278"/>
<dbReference type="SUPFAM" id="SSF56059">
    <property type="entry name" value="Glutathione synthetase ATP-binding domain-like"/>
    <property type="match status" value="1"/>
</dbReference>
<comment type="pathway">
    <text evidence="8">Carbohydrate metabolism; tricarboxylic acid cycle; succinate from succinyl-CoA (ligase route): step 1/1.</text>
</comment>
<proteinExistence type="inferred from homology"/>
<dbReference type="Gene3D" id="3.30.1490.20">
    <property type="entry name" value="ATP-grasp fold, A domain"/>
    <property type="match status" value="1"/>
</dbReference>
<dbReference type="RefSeq" id="WP_114032811.1">
    <property type="nucleotide sequence ID" value="NZ_QOIL01000024.1"/>
</dbReference>
<feature type="binding site" evidence="8">
    <location>
        <begin position="318"/>
        <end position="320"/>
    </location>
    <ligand>
        <name>substrate</name>
        <note>ligand shared with subunit alpha</note>
    </ligand>
</feature>
<dbReference type="PROSITE" id="PS50975">
    <property type="entry name" value="ATP_GRASP"/>
    <property type="match status" value="1"/>
</dbReference>
<dbReference type="InterPro" id="IPR013650">
    <property type="entry name" value="ATP-grasp_succ-CoA_synth-type"/>
</dbReference>
<protein>
    <recommendedName>
        <fullName evidence="8">Succinate--CoA ligase [ADP-forming] subunit beta</fullName>
        <ecNumber evidence="8">6.2.1.5</ecNumber>
    </recommendedName>
    <alternativeName>
        <fullName evidence="8">Succinyl-CoA synthetase subunit beta</fullName>
        <shortName evidence="8">SCS-beta</shortName>
    </alternativeName>
</protein>
<dbReference type="GO" id="GO:0006104">
    <property type="term" value="P:succinyl-CoA metabolic process"/>
    <property type="evidence" value="ECO:0007669"/>
    <property type="project" value="TreeGrafter"/>
</dbReference>
<dbReference type="HAMAP" id="MF_00558">
    <property type="entry name" value="Succ_CoA_beta"/>
    <property type="match status" value="1"/>
</dbReference>
<dbReference type="NCBIfam" id="NF001913">
    <property type="entry name" value="PRK00696.1"/>
    <property type="match status" value="1"/>
</dbReference>
<evidence type="ECO:0000259" key="9">
    <source>
        <dbReference type="PROSITE" id="PS50975"/>
    </source>
</evidence>
<comment type="caution">
    <text evidence="10">The sequence shown here is derived from an EMBL/GenBank/DDBJ whole genome shotgun (WGS) entry which is preliminary data.</text>
</comment>
<dbReference type="InterPro" id="IPR005811">
    <property type="entry name" value="SUCC_ACL_C"/>
</dbReference>
<dbReference type="GO" id="GO:0005524">
    <property type="term" value="F:ATP binding"/>
    <property type="evidence" value="ECO:0007669"/>
    <property type="project" value="UniProtKB-UniRule"/>
</dbReference>
<keyword evidence="4 8" id="KW-0479">Metal-binding</keyword>
<feature type="binding site" evidence="8">
    <location>
        <position position="99"/>
    </location>
    <ligand>
        <name>ATP</name>
        <dbReference type="ChEBI" id="CHEBI:30616"/>
    </ligand>
</feature>
<dbReference type="Pfam" id="PF08442">
    <property type="entry name" value="ATP-grasp_2"/>
    <property type="match status" value="1"/>
</dbReference>
<comment type="catalytic activity">
    <reaction evidence="8">
        <text>GTP + succinate + CoA = succinyl-CoA + GDP + phosphate</text>
        <dbReference type="Rhea" id="RHEA:22120"/>
        <dbReference type="ChEBI" id="CHEBI:30031"/>
        <dbReference type="ChEBI" id="CHEBI:37565"/>
        <dbReference type="ChEBI" id="CHEBI:43474"/>
        <dbReference type="ChEBI" id="CHEBI:57287"/>
        <dbReference type="ChEBI" id="CHEBI:57292"/>
        <dbReference type="ChEBI" id="CHEBI:58189"/>
    </reaction>
</comment>
<evidence type="ECO:0000256" key="2">
    <source>
        <dbReference type="ARBA" id="ARBA00022532"/>
    </source>
</evidence>
<organism evidence="10 11">
    <name type="scientific">Sphaerisporangium album</name>
    <dbReference type="NCBI Taxonomy" id="509200"/>
    <lineage>
        <taxon>Bacteria</taxon>
        <taxon>Bacillati</taxon>
        <taxon>Actinomycetota</taxon>
        <taxon>Actinomycetes</taxon>
        <taxon>Streptosporangiales</taxon>
        <taxon>Streptosporangiaceae</taxon>
        <taxon>Sphaerisporangium</taxon>
    </lineage>
</organism>
<dbReference type="GO" id="GO:0004776">
    <property type="term" value="F:succinate-CoA ligase (GDP-forming) activity"/>
    <property type="evidence" value="ECO:0007669"/>
    <property type="project" value="RHEA"/>
</dbReference>
<comment type="catalytic activity">
    <reaction evidence="8">
        <text>succinate + ATP + CoA = succinyl-CoA + ADP + phosphate</text>
        <dbReference type="Rhea" id="RHEA:17661"/>
        <dbReference type="ChEBI" id="CHEBI:30031"/>
        <dbReference type="ChEBI" id="CHEBI:30616"/>
        <dbReference type="ChEBI" id="CHEBI:43474"/>
        <dbReference type="ChEBI" id="CHEBI:57287"/>
        <dbReference type="ChEBI" id="CHEBI:57292"/>
        <dbReference type="ChEBI" id="CHEBI:456216"/>
        <dbReference type="EC" id="6.2.1.5"/>
    </reaction>
</comment>
<dbReference type="InterPro" id="IPR005809">
    <property type="entry name" value="Succ_CoA_ligase-like_bsu"/>
</dbReference>
<dbReference type="EC" id="6.2.1.5" evidence="8"/>